<keyword evidence="1" id="KW-0378">Hydrolase</keyword>
<feature type="compositionally biased region" description="Pro residues" evidence="3">
    <location>
        <begin position="497"/>
        <end position="556"/>
    </location>
</feature>
<dbReference type="InterPro" id="IPR036869">
    <property type="entry name" value="J_dom_sf"/>
</dbReference>
<dbReference type="Gene3D" id="3.60.21.10">
    <property type="match status" value="1"/>
</dbReference>
<dbReference type="eggNOG" id="KOG3770">
    <property type="taxonomic scope" value="Eukaryota"/>
</dbReference>
<dbReference type="eggNOG" id="KOG0715">
    <property type="taxonomic scope" value="Eukaryota"/>
</dbReference>
<dbReference type="SMART" id="SM00271">
    <property type="entry name" value="DnaJ"/>
    <property type="match status" value="1"/>
</dbReference>
<feature type="compositionally biased region" description="Basic and acidic residues" evidence="3">
    <location>
        <begin position="661"/>
        <end position="703"/>
    </location>
</feature>
<dbReference type="GO" id="GO:0008081">
    <property type="term" value="F:phosphoric diester hydrolase activity"/>
    <property type="evidence" value="ECO:0007669"/>
    <property type="project" value="TreeGrafter"/>
</dbReference>
<keyword evidence="2" id="KW-0325">Glycoprotein</keyword>
<dbReference type="OrthoDB" id="10250354at2759"/>
<accession>F0VLW6</accession>
<feature type="region of interest" description="Disordered" evidence="3">
    <location>
        <begin position="488"/>
        <end position="630"/>
    </location>
</feature>
<proteinExistence type="predicted"/>
<dbReference type="RefSeq" id="XP_003884275.1">
    <property type="nucleotide sequence ID" value="XM_003884226.1"/>
</dbReference>
<dbReference type="PANTHER" id="PTHR10340">
    <property type="entry name" value="SPHINGOMYELIN PHOSPHODIESTERASE"/>
    <property type="match status" value="1"/>
</dbReference>
<feature type="region of interest" description="Disordered" evidence="3">
    <location>
        <begin position="743"/>
        <end position="866"/>
    </location>
</feature>
<dbReference type="InterPro" id="IPR029052">
    <property type="entry name" value="Metallo-depent_PP-like"/>
</dbReference>
<dbReference type="EMBL" id="FR823391">
    <property type="protein sequence ID" value="CBZ54244.1"/>
    <property type="molecule type" value="Genomic_DNA"/>
</dbReference>
<dbReference type="PROSITE" id="PS50076">
    <property type="entry name" value="DNAJ_2"/>
    <property type="match status" value="1"/>
</dbReference>
<feature type="compositionally biased region" description="Basic and acidic residues" evidence="3">
    <location>
        <begin position="812"/>
        <end position="840"/>
    </location>
</feature>
<reference evidence="6" key="1">
    <citation type="journal article" date="2012" name="PLoS Pathog.">
        <title>Comparative genomics of the apicomplexan parasites Toxoplasma gondii and Neospora caninum: Coccidia differing in host range and transmission strategy.</title>
        <authorList>
            <person name="Reid A.J."/>
            <person name="Vermont S.J."/>
            <person name="Cotton J.A."/>
            <person name="Harris D."/>
            <person name="Hill-Cawthorne G.A."/>
            <person name="Konen-Waisman S."/>
            <person name="Latham S.M."/>
            <person name="Mourier T."/>
            <person name="Norton R."/>
            <person name="Quail M.A."/>
            <person name="Sanders M."/>
            <person name="Shanmugam D."/>
            <person name="Sohal A."/>
            <person name="Wasmuth J.D."/>
            <person name="Brunk B."/>
            <person name="Grigg M.E."/>
            <person name="Howard J.C."/>
            <person name="Parkinson J."/>
            <person name="Roos D.S."/>
            <person name="Trees A.J."/>
            <person name="Berriman M."/>
            <person name="Pain A."/>
            <person name="Wastling J.M."/>
        </authorList>
    </citation>
    <scope>NUCLEOTIDE SEQUENCE [LARGE SCALE GENOMIC DNA]</scope>
    <source>
        <strain evidence="6">Liverpool</strain>
    </source>
</reference>
<dbReference type="GeneID" id="13442175"/>
<dbReference type="GO" id="GO:0005615">
    <property type="term" value="C:extracellular space"/>
    <property type="evidence" value="ECO:0007669"/>
    <property type="project" value="TreeGrafter"/>
</dbReference>
<organism evidence="5 6">
    <name type="scientific">Neospora caninum (strain Liverpool)</name>
    <dbReference type="NCBI Taxonomy" id="572307"/>
    <lineage>
        <taxon>Eukaryota</taxon>
        <taxon>Sar</taxon>
        <taxon>Alveolata</taxon>
        <taxon>Apicomplexa</taxon>
        <taxon>Conoidasida</taxon>
        <taxon>Coccidia</taxon>
        <taxon>Eucoccidiorida</taxon>
        <taxon>Eimeriorina</taxon>
        <taxon>Sarcocystidae</taxon>
        <taxon>Neospora</taxon>
    </lineage>
</organism>
<gene>
    <name evidence="5" type="ORF">NCLIV_046760</name>
</gene>
<dbReference type="InterPro" id="IPR001623">
    <property type="entry name" value="DnaJ_domain"/>
</dbReference>
<feature type="compositionally biased region" description="Polar residues" evidence="3">
    <location>
        <begin position="743"/>
        <end position="753"/>
    </location>
</feature>
<sequence length="1274" mass="140159">MSSREGENYFETLGVAPNASPKVVAGAYRKLSLQYHPDKNPHPDAKEIFEKIRQAQEVLGNEKRRNSYCRFGDYSKDGDVDEEQFYDILFVAVLQLLVPFLFAYLYTYGDDAAQSRKIFGCYVSMNFALELLLRFDATSLEILSFVPVVGDLLPFEKVRILHAWMPVVLNGLLLLGSELADVEDDLLDETTRRVLDSNLDALAGMEKFLHAAEMHILKCGKLEIETKWVKTESAAKAPVSQEDARLLSTLASATALGSAVSSGAAAQAEGNQGKEKARSADEIRSRLSALGYTEVRQYVKPWRLNPAVISEDSPDLWGEVMKQEVKNWPEDLTMEDLATREGCTERGWDRHNEAIAKLLDETDEEEETKRGISLGTIIFFGSLFLRWYTGSSQWSFRWLFFPSIFVHPRLTGALDLHNFTVKMQDLDACPLLSFSSILRLSLLFLSFSPLASSSSSRFPGKPFRIAWISDLHLDPLYSPDAHIKDCCRLSPSSPASPSSPPPPVSPSSPPPPVSPSSPPPPVSPSSPPPPSSPSSPSSSPPPSSPSSPSSSPPPSPSSLAAFVSARASRERSGESPKLGKDRASLLRGNAQRADAGEASRAFPEQREKMRGEQSGWSGEETNPNIGRAGCDSSPLLFQLLLDSVEEEIRGHRQRAKKREKKQPEMEATGARERELSEVEEGYRKRADHEGRSERGEETVRDIPIEALLISGDFAAHYDDSEPEKRMAALKLSTEVLFSRFASSASTTGQSYFVSPSSSSSLSPSPSSPSSSSPPSSPSSSSPPSSPSSSSPSPWAFVPSRGSSTLVVSGEELSEKGAERVSAHARERHVKTSEDNEDRKTRLGARRRKGLHGDAEEAGAAPSPTPQMIFVVGNNDLPRDYHVPETLNKWSVALYKLWRPILPPDPETKETFERGLFYRTHLTARPSVRVLCLNTVFYSRFAWEKATEALIRSGQTHEKLDETDLLEGSDPAGQFAWMQKELEDARDNQEQVLLVGHVPPGVSVHFWTLLEHVQQWRDEYLERYRTLVLRYSDVILAHLYGHVHADTVRVIAPAHPSISASSASLSSLDSSLRSASSSAANDPAEHLCERALGVTEQLQPLLTAPAVSPVHGNNPAWRILLFRDAGLKDKTKALSPPTFSLVDYTQLYLPLYGFIPAPVSRTSPSRLPALAPLPLRASPALSAESSARQAEDGRSLALSFQEEYTFSSTYGLPCISGPALARLIRLFAVSPFLFGLYSWHAESGGKEVTNRLRVCEGVVNTRLEYLRCLHGGARL</sequence>
<dbReference type="InParanoid" id="F0VLW6"/>
<dbReference type="Pfam" id="PF00226">
    <property type="entry name" value="DnaJ"/>
    <property type="match status" value="1"/>
</dbReference>
<evidence type="ECO:0000313" key="6">
    <source>
        <dbReference type="Proteomes" id="UP000007494"/>
    </source>
</evidence>
<dbReference type="PANTHER" id="PTHR10340:SF57">
    <property type="entry name" value="METALLOPHOS DOMAIN-CONTAINING PROTEIN"/>
    <property type="match status" value="1"/>
</dbReference>
<feature type="region of interest" description="Disordered" evidence="3">
    <location>
        <begin position="651"/>
        <end position="704"/>
    </location>
</feature>
<dbReference type="Gene3D" id="1.10.287.110">
    <property type="entry name" value="DnaJ domain"/>
    <property type="match status" value="1"/>
</dbReference>
<feature type="compositionally biased region" description="Basic residues" evidence="3">
    <location>
        <begin position="651"/>
        <end position="660"/>
    </location>
</feature>
<dbReference type="PRINTS" id="PR00625">
    <property type="entry name" value="JDOMAIN"/>
</dbReference>
<keyword evidence="6" id="KW-1185">Reference proteome</keyword>
<name>F0VLW6_NEOCL</name>
<evidence type="ECO:0000259" key="4">
    <source>
        <dbReference type="PROSITE" id="PS50076"/>
    </source>
</evidence>
<dbReference type="SUPFAM" id="SSF46565">
    <property type="entry name" value="Chaperone J-domain"/>
    <property type="match status" value="1"/>
</dbReference>
<dbReference type="VEuPathDB" id="ToxoDB:NCLIV_046760"/>
<dbReference type="AlphaFoldDB" id="F0VLW6"/>
<dbReference type="SUPFAM" id="SSF56300">
    <property type="entry name" value="Metallo-dependent phosphatases"/>
    <property type="match status" value="1"/>
</dbReference>
<feature type="domain" description="J" evidence="4">
    <location>
        <begin position="8"/>
        <end position="72"/>
    </location>
</feature>
<evidence type="ECO:0000256" key="2">
    <source>
        <dbReference type="ARBA" id="ARBA00023180"/>
    </source>
</evidence>
<feature type="compositionally biased region" description="Basic and acidic residues" evidence="3">
    <location>
        <begin position="567"/>
        <end position="584"/>
    </location>
</feature>
<protein>
    <submittedName>
        <fullName evidence="5">DnaJ domain-containing protein, related</fullName>
    </submittedName>
</protein>
<dbReference type="Proteomes" id="UP000007494">
    <property type="component" value="Chromosome X"/>
</dbReference>
<evidence type="ECO:0000256" key="3">
    <source>
        <dbReference type="SAM" id="MobiDB-lite"/>
    </source>
</evidence>
<feature type="compositionally biased region" description="Polar residues" evidence="3">
    <location>
        <begin position="614"/>
        <end position="624"/>
    </location>
</feature>
<dbReference type="CDD" id="cd06257">
    <property type="entry name" value="DnaJ"/>
    <property type="match status" value="1"/>
</dbReference>
<evidence type="ECO:0000313" key="5">
    <source>
        <dbReference type="EMBL" id="CBZ54244.1"/>
    </source>
</evidence>
<evidence type="ECO:0000256" key="1">
    <source>
        <dbReference type="ARBA" id="ARBA00022801"/>
    </source>
</evidence>
<feature type="compositionally biased region" description="Low complexity" evidence="3">
    <location>
        <begin position="754"/>
        <end position="793"/>
    </location>
</feature>